<comment type="caution">
    <text evidence="1">The sequence shown here is derived from an EMBL/GenBank/DDBJ whole genome shotgun (WGS) entry which is preliminary data.</text>
</comment>
<protein>
    <submittedName>
        <fullName evidence="1">Uncharacterized protein</fullName>
    </submittedName>
</protein>
<evidence type="ECO:0000313" key="1">
    <source>
        <dbReference type="EMBL" id="PKI39019.1"/>
    </source>
</evidence>
<dbReference type="Proteomes" id="UP000233551">
    <property type="component" value="Unassembled WGS sequence"/>
</dbReference>
<gene>
    <name evidence="1" type="ORF">CRG98_040585</name>
</gene>
<accession>A0A2I0I4T3</accession>
<keyword evidence="2" id="KW-1185">Reference proteome</keyword>
<sequence length="149" mass="16423">MQSAEQCTRAFCKSAEQAPVHITSPPGKRCVLANPPGKRPCFLQVHRVSAYVSCKTAGQEPVHPAIHRAMRPSILQPIGQASVHLAIHRAMRPSILQTHRAPFPLCATSPTHPVSTPFWHTSSNKDHPIKARVTIHDRADGRRRGDPET</sequence>
<dbReference type="AlphaFoldDB" id="A0A2I0I4T3"/>
<proteinExistence type="predicted"/>
<name>A0A2I0I4T3_PUNGR</name>
<reference evidence="1 2" key="1">
    <citation type="submission" date="2017-11" db="EMBL/GenBank/DDBJ databases">
        <title>De-novo sequencing of pomegranate (Punica granatum L.) genome.</title>
        <authorList>
            <person name="Akparov Z."/>
            <person name="Amiraslanov A."/>
            <person name="Hajiyeva S."/>
            <person name="Abbasov M."/>
            <person name="Kaur K."/>
            <person name="Hamwieh A."/>
            <person name="Solovyev V."/>
            <person name="Salamov A."/>
            <person name="Braich B."/>
            <person name="Kosarev P."/>
            <person name="Mahmoud A."/>
            <person name="Hajiyev E."/>
            <person name="Babayeva S."/>
            <person name="Izzatullayeva V."/>
            <person name="Mammadov A."/>
            <person name="Mammadov A."/>
            <person name="Sharifova S."/>
            <person name="Ojaghi J."/>
            <person name="Eynullazada K."/>
            <person name="Bayramov B."/>
            <person name="Abdulazimova A."/>
            <person name="Shahmuradov I."/>
        </authorList>
    </citation>
    <scope>NUCLEOTIDE SEQUENCE [LARGE SCALE GENOMIC DNA]</scope>
    <source>
        <strain evidence="2">cv. AG2017</strain>
        <tissue evidence="1">Leaf</tissue>
    </source>
</reference>
<evidence type="ECO:0000313" key="2">
    <source>
        <dbReference type="Proteomes" id="UP000233551"/>
    </source>
</evidence>
<organism evidence="1 2">
    <name type="scientific">Punica granatum</name>
    <name type="common">Pomegranate</name>
    <dbReference type="NCBI Taxonomy" id="22663"/>
    <lineage>
        <taxon>Eukaryota</taxon>
        <taxon>Viridiplantae</taxon>
        <taxon>Streptophyta</taxon>
        <taxon>Embryophyta</taxon>
        <taxon>Tracheophyta</taxon>
        <taxon>Spermatophyta</taxon>
        <taxon>Magnoliopsida</taxon>
        <taxon>eudicotyledons</taxon>
        <taxon>Gunneridae</taxon>
        <taxon>Pentapetalae</taxon>
        <taxon>rosids</taxon>
        <taxon>malvids</taxon>
        <taxon>Myrtales</taxon>
        <taxon>Lythraceae</taxon>
        <taxon>Punica</taxon>
    </lineage>
</organism>
<dbReference type="EMBL" id="PGOL01003923">
    <property type="protein sequence ID" value="PKI39019.1"/>
    <property type="molecule type" value="Genomic_DNA"/>
</dbReference>